<name>A0A9W4NHY6_9EURO</name>
<comment type="cofactor">
    <cofactor evidence="1">
        <name>Cu(2+)</name>
        <dbReference type="ChEBI" id="CHEBI:29036"/>
    </cofactor>
</comment>
<evidence type="ECO:0000256" key="12">
    <source>
        <dbReference type="SAM" id="SignalP"/>
    </source>
</evidence>
<evidence type="ECO:0000313" key="13">
    <source>
        <dbReference type="EMBL" id="CAG8372064.1"/>
    </source>
</evidence>
<keyword evidence="4" id="KW-0479">Metal-binding</keyword>
<evidence type="ECO:0000256" key="10">
    <source>
        <dbReference type="ARBA" id="ARBA00023180"/>
    </source>
</evidence>
<reference evidence="13" key="1">
    <citation type="submission" date="2021-07" db="EMBL/GenBank/DDBJ databases">
        <authorList>
            <person name="Branca A.L. A."/>
        </authorList>
    </citation>
    <scope>NUCLEOTIDE SEQUENCE</scope>
</reference>
<evidence type="ECO:0000256" key="2">
    <source>
        <dbReference type="ARBA" id="ARBA00004613"/>
    </source>
</evidence>
<evidence type="ECO:0000256" key="4">
    <source>
        <dbReference type="ARBA" id="ARBA00022723"/>
    </source>
</evidence>
<keyword evidence="7" id="KW-0186">Copper</keyword>
<keyword evidence="9" id="KW-1015">Disulfide bond</keyword>
<dbReference type="OrthoDB" id="1055148at2759"/>
<comment type="caution">
    <text evidence="13">The sequence shown here is derived from an EMBL/GenBank/DDBJ whole genome shotgun (WGS) entry which is preliminary data.</text>
</comment>
<dbReference type="GO" id="GO:0046872">
    <property type="term" value="F:metal ion binding"/>
    <property type="evidence" value="ECO:0007669"/>
    <property type="project" value="UniProtKB-KW"/>
</dbReference>
<dbReference type="Gene3D" id="2.70.50.70">
    <property type="match status" value="1"/>
</dbReference>
<dbReference type="AlphaFoldDB" id="A0A9W4NHY6"/>
<dbReference type="GO" id="GO:0005576">
    <property type="term" value="C:extracellular region"/>
    <property type="evidence" value="ECO:0007669"/>
    <property type="project" value="UniProtKB-SubCell"/>
</dbReference>
<keyword evidence="5 12" id="KW-0732">Signal</keyword>
<comment type="similarity">
    <text evidence="11">Belongs to the polysaccharide monooxygenase AA14 family.</text>
</comment>
<evidence type="ECO:0000256" key="8">
    <source>
        <dbReference type="ARBA" id="ARBA00023033"/>
    </source>
</evidence>
<evidence type="ECO:0000256" key="1">
    <source>
        <dbReference type="ARBA" id="ARBA00001973"/>
    </source>
</evidence>
<gene>
    <name evidence="13" type="ORF">PSALAMII_LOCUS4843</name>
</gene>
<keyword evidence="14" id="KW-1185">Reference proteome</keyword>
<evidence type="ECO:0000256" key="11">
    <source>
        <dbReference type="ARBA" id="ARBA00046340"/>
    </source>
</evidence>
<feature type="signal peptide" evidence="12">
    <location>
        <begin position="1"/>
        <end position="16"/>
    </location>
</feature>
<keyword evidence="10" id="KW-0325">Glycoprotein</keyword>
<evidence type="ECO:0000313" key="14">
    <source>
        <dbReference type="Proteomes" id="UP001152649"/>
    </source>
</evidence>
<organism evidence="13 14">
    <name type="scientific">Penicillium salamii</name>
    <dbReference type="NCBI Taxonomy" id="1612424"/>
    <lineage>
        <taxon>Eukaryota</taxon>
        <taxon>Fungi</taxon>
        <taxon>Dikarya</taxon>
        <taxon>Ascomycota</taxon>
        <taxon>Pezizomycotina</taxon>
        <taxon>Eurotiomycetes</taxon>
        <taxon>Eurotiomycetidae</taxon>
        <taxon>Eurotiales</taxon>
        <taxon>Aspergillaceae</taxon>
        <taxon>Penicillium</taxon>
    </lineage>
</organism>
<accession>A0A9W4NHY6</accession>
<evidence type="ECO:0008006" key="15">
    <source>
        <dbReference type="Google" id="ProtNLM"/>
    </source>
</evidence>
<proteinExistence type="inferred from homology"/>
<keyword evidence="8" id="KW-0503">Monooxygenase</keyword>
<evidence type="ECO:0000256" key="5">
    <source>
        <dbReference type="ARBA" id="ARBA00022729"/>
    </source>
</evidence>
<keyword evidence="6" id="KW-0560">Oxidoreductase</keyword>
<dbReference type="Pfam" id="PF22810">
    <property type="entry name" value="LPMO_AA14"/>
    <property type="match status" value="1"/>
</dbReference>
<dbReference type="InterPro" id="IPR054497">
    <property type="entry name" value="LPMO_AA14"/>
</dbReference>
<evidence type="ECO:0000256" key="9">
    <source>
        <dbReference type="ARBA" id="ARBA00023157"/>
    </source>
</evidence>
<protein>
    <recommendedName>
        <fullName evidence="15">Proteophosphoglycan ppg4</fullName>
    </recommendedName>
</protein>
<feature type="chain" id="PRO_5040845960" description="Proteophosphoglycan ppg4" evidence="12">
    <location>
        <begin position="17"/>
        <end position="325"/>
    </location>
</feature>
<keyword evidence="3" id="KW-0964">Secreted</keyword>
<evidence type="ECO:0000256" key="6">
    <source>
        <dbReference type="ARBA" id="ARBA00023002"/>
    </source>
</evidence>
<evidence type="ECO:0000256" key="3">
    <source>
        <dbReference type="ARBA" id="ARBA00022525"/>
    </source>
</evidence>
<sequence>MFRSTTILALLGVTQAHTVAWTKGMYCLGGPDLSNEDLNTNTAVAPLYDLAKEDWWFQHDRGCDAAPPAEGDILELPAGGKFTVELAHNRAQTTFSYDGKFTSAWPDGEDHPEDWSGPGNPPDCIQDDGAMHTNNQSTAAGTAFAISYQSNMADVTIENLAVFTVLEHTPWKRIATYEVPADLSPCPEGGCTCAWLWAPNGCGQPNMYMAGYKCNVTGSRSTKKIASAKAATYCEDDTTKCVAGAKQMIAFNRMRSRSSPTFEHIADCIKQKKVETMLLCQMGRPQCTTLPGVGKTVSLNALEYFLFECIALTLLLTGAQNDIFV</sequence>
<dbReference type="Proteomes" id="UP001152649">
    <property type="component" value="Unassembled WGS sequence"/>
</dbReference>
<dbReference type="EMBL" id="CAJVPG010000199">
    <property type="protein sequence ID" value="CAG8372064.1"/>
    <property type="molecule type" value="Genomic_DNA"/>
</dbReference>
<comment type="subcellular location">
    <subcellularLocation>
        <location evidence="2">Secreted</location>
    </subcellularLocation>
</comment>
<evidence type="ECO:0000256" key="7">
    <source>
        <dbReference type="ARBA" id="ARBA00023008"/>
    </source>
</evidence>
<dbReference type="GO" id="GO:0004497">
    <property type="term" value="F:monooxygenase activity"/>
    <property type="evidence" value="ECO:0007669"/>
    <property type="project" value="UniProtKB-KW"/>
</dbReference>